<dbReference type="GeneID" id="33897093"/>
<name>A7GPL4_BACCN</name>
<dbReference type="GO" id="GO:0016787">
    <property type="term" value="F:hydrolase activity"/>
    <property type="evidence" value="ECO:0007669"/>
    <property type="project" value="UniProtKB-KW"/>
</dbReference>
<dbReference type="SUPFAM" id="SSF53474">
    <property type="entry name" value="alpha/beta-Hydrolases"/>
    <property type="match status" value="1"/>
</dbReference>
<dbReference type="EMBL" id="CP000764">
    <property type="protein sequence ID" value="ABS22072.1"/>
    <property type="molecule type" value="Genomic_DNA"/>
</dbReference>
<keyword evidence="2" id="KW-0378">Hydrolase</keyword>
<reference evidence="2 3" key="1">
    <citation type="journal article" date="2008" name="Chem. Biol. Interact.">
        <title>Extending the Bacillus cereus group genomics to putative food-borne pathogens of different toxicity.</title>
        <authorList>
            <person name="Lapidus A."/>
            <person name="Goltsman E."/>
            <person name="Auger S."/>
            <person name="Galleron N."/>
            <person name="Segurens B."/>
            <person name="Dossat C."/>
            <person name="Land M.L."/>
            <person name="Broussolle V."/>
            <person name="Brillard J."/>
            <person name="Guinebretiere M.H."/>
            <person name="Sanchis V."/>
            <person name="Nguen-The C."/>
            <person name="Lereclus D."/>
            <person name="Richardson P."/>
            <person name="Wincker P."/>
            <person name="Weissenbach J."/>
            <person name="Ehrlich S.D."/>
            <person name="Sorokin A."/>
        </authorList>
    </citation>
    <scope>NUCLEOTIDE SEQUENCE [LARGE SCALE GENOMIC DNA]</scope>
    <source>
        <strain evidence="3">DSM 22905 / CIP 110041 / 391-98 / NVH 391-98</strain>
    </source>
</reference>
<organism evidence="2 3">
    <name type="scientific">Bacillus cytotoxicus (strain DSM 22905 / CIP 110041 / 391-98 / NVH 391-98)</name>
    <dbReference type="NCBI Taxonomy" id="315749"/>
    <lineage>
        <taxon>Bacteria</taxon>
        <taxon>Bacillati</taxon>
        <taxon>Bacillota</taxon>
        <taxon>Bacilli</taxon>
        <taxon>Bacillales</taxon>
        <taxon>Bacillaceae</taxon>
        <taxon>Bacillus</taxon>
        <taxon>Bacillus cereus group</taxon>
    </lineage>
</organism>
<accession>A7GPL4</accession>
<dbReference type="KEGG" id="bcy:Bcer98_1773"/>
<gene>
    <name evidence="2" type="ordered locus">Bcer98_1773</name>
</gene>
<dbReference type="RefSeq" id="WP_012094261.1">
    <property type="nucleotide sequence ID" value="NC_009674.1"/>
</dbReference>
<dbReference type="InterPro" id="IPR029058">
    <property type="entry name" value="AB_hydrolase_fold"/>
</dbReference>
<dbReference type="InterPro" id="IPR050266">
    <property type="entry name" value="AB_hydrolase_sf"/>
</dbReference>
<proteinExistence type="predicted"/>
<evidence type="ECO:0000313" key="3">
    <source>
        <dbReference type="Proteomes" id="UP000002300"/>
    </source>
</evidence>
<dbReference type="ESTHER" id="baccn-a7gpl4">
    <property type="family name" value="6_AlphaBeta_hydrolase"/>
</dbReference>
<sequence length="243" mass="27551">MILHANISGAGEPIVFLHSGGMTGLTEFEEQTEFFKKESYKIIRPDLRGHGKTGGSIKNYFSQCPDDIRDTLEFLQVNRCHIAGVSIGGLVALLFAKKYPEKVKSLTFSGIFPMKTENWDEDQKEEAIRHKMLFENEEIVNYMNQIHVNSDWKALIESWNEEDWYPFSETREVSSLQVPSLCIVGGESKAEVTAAMTFKELNPAIYIAVIPFASHLVHRDQPDVYSNILSKFLQSVKAASREN</sequence>
<dbReference type="eggNOG" id="COG0596">
    <property type="taxonomic scope" value="Bacteria"/>
</dbReference>
<feature type="domain" description="AB hydrolase-1" evidence="1">
    <location>
        <begin position="13"/>
        <end position="128"/>
    </location>
</feature>
<dbReference type="PRINTS" id="PR00111">
    <property type="entry name" value="ABHYDROLASE"/>
</dbReference>
<evidence type="ECO:0000313" key="2">
    <source>
        <dbReference type="EMBL" id="ABS22072.1"/>
    </source>
</evidence>
<dbReference type="OrthoDB" id="9805423at2"/>
<dbReference type="PANTHER" id="PTHR43798">
    <property type="entry name" value="MONOACYLGLYCEROL LIPASE"/>
    <property type="match status" value="1"/>
</dbReference>
<dbReference type="Proteomes" id="UP000002300">
    <property type="component" value="Chromosome"/>
</dbReference>
<dbReference type="HOGENOM" id="CLU_020336_50_4_9"/>
<evidence type="ECO:0000259" key="1">
    <source>
        <dbReference type="Pfam" id="PF00561"/>
    </source>
</evidence>
<dbReference type="InterPro" id="IPR000073">
    <property type="entry name" value="AB_hydrolase_1"/>
</dbReference>
<keyword evidence="3" id="KW-1185">Reference proteome</keyword>
<dbReference type="Gene3D" id="3.40.50.1820">
    <property type="entry name" value="alpha/beta hydrolase"/>
    <property type="match status" value="1"/>
</dbReference>
<dbReference type="STRING" id="315749.Bcer98_1773"/>
<dbReference type="AlphaFoldDB" id="A7GPL4"/>
<protein>
    <submittedName>
        <fullName evidence="2">Alpha/beta hydrolase fold</fullName>
    </submittedName>
</protein>
<dbReference type="Pfam" id="PF00561">
    <property type="entry name" value="Abhydrolase_1"/>
    <property type="match status" value="1"/>
</dbReference>